<feature type="region of interest" description="Disordered" evidence="8">
    <location>
        <begin position="238"/>
        <end position="257"/>
    </location>
</feature>
<evidence type="ECO:0000256" key="2">
    <source>
        <dbReference type="ARBA" id="ARBA00022723"/>
    </source>
</evidence>
<dbReference type="PROSITE" id="PS50950">
    <property type="entry name" value="ZF_THAP"/>
    <property type="match status" value="1"/>
</dbReference>
<dbReference type="PANTHER" id="PTHR23080">
    <property type="entry name" value="THAP DOMAIN PROTEIN"/>
    <property type="match status" value="1"/>
</dbReference>
<keyword evidence="5 6" id="KW-0238">DNA-binding</keyword>
<gene>
    <name evidence="10" type="ORF">PLOB_00025125</name>
</gene>
<evidence type="ECO:0000256" key="6">
    <source>
        <dbReference type="PROSITE-ProRule" id="PRU00309"/>
    </source>
</evidence>
<evidence type="ECO:0000256" key="4">
    <source>
        <dbReference type="ARBA" id="ARBA00022833"/>
    </source>
</evidence>
<dbReference type="SUPFAM" id="SSF57716">
    <property type="entry name" value="Glucocorticoid receptor-like (DNA-binding domain)"/>
    <property type="match status" value="1"/>
</dbReference>
<sequence length="504" mass="57731">GSNNRNCAVPLCKSYGVIFDNKRNRNVTYHKIPSDLNVRQAWLQRIRREENSTFKVQKHTVVCSLHFTDEDLEYSSFSCRWFVKTGRLPSVFECWEHKPYLIPKVQNKRKLNKNQIRSSETSCKHQRGDPSRTGNEIESAEVFIESSDTSEEKNFHKTDEEISELKAEVVTLREQVKTANNKIKQLEETLSGMEFCIENIEDKDICFYTGFPNREVYNAVLTYFNPGPNGENLVYTRTDPRPDIESTPLQKRGRPRKLSPSNQFFLFLCRVRVGLFECDLAFRFNISIGTVSNIVISWVNFLYLRLGSLSIWPSKETILATMPDSFKAKYKDTRVIIDCTEIKVEMPSSLVLKSQTYSNYKSANTLKGLVGISPSGSITFISQLYTGSISDREITERCGILKMPFQAGDSLMADKGFDIQDLLDPISVKLNMPPFLHMQDQMPVQDVLETQQIAAERIHVERAINKIKNFHLFDQVIPLSLAGSINQLWTVCGLLTLFQKPIIS</sequence>
<name>A0ABN8MTH2_9CNID</name>
<feature type="domain" description="THAP-type" evidence="9">
    <location>
        <begin position="3"/>
        <end position="92"/>
    </location>
</feature>
<dbReference type="InterPro" id="IPR006612">
    <property type="entry name" value="THAP_Znf"/>
</dbReference>
<evidence type="ECO:0000256" key="1">
    <source>
        <dbReference type="ARBA" id="ARBA00001968"/>
    </source>
</evidence>
<proteinExistence type="predicted"/>
<dbReference type="Pfam" id="PF13613">
    <property type="entry name" value="HTH_Tnp_4"/>
    <property type="match status" value="1"/>
</dbReference>
<evidence type="ECO:0000313" key="11">
    <source>
        <dbReference type="Proteomes" id="UP001159405"/>
    </source>
</evidence>
<dbReference type="SMART" id="SM00980">
    <property type="entry name" value="THAP"/>
    <property type="match status" value="1"/>
</dbReference>
<dbReference type="InterPro" id="IPR027806">
    <property type="entry name" value="HARBI1_dom"/>
</dbReference>
<feature type="region of interest" description="Disordered" evidence="8">
    <location>
        <begin position="111"/>
        <end position="138"/>
    </location>
</feature>
<dbReference type="Pfam" id="PF13359">
    <property type="entry name" value="DDE_Tnp_4"/>
    <property type="match status" value="1"/>
</dbReference>
<accession>A0ABN8MTH2</accession>
<organism evidence="10 11">
    <name type="scientific">Porites lobata</name>
    <dbReference type="NCBI Taxonomy" id="104759"/>
    <lineage>
        <taxon>Eukaryota</taxon>
        <taxon>Metazoa</taxon>
        <taxon>Cnidaria</taxon>
        <taxon>Anthozoa</taxon>
        <taxon>Hexacorallia</taxon>
        <taxon>Scleractinia</taxon>
        <taxon>Fungiina</taxon>
        <taxon>Poritidae</taxon>
        <taxon>Porites</taxon>
    </lineage>
</organism>
<evidence type="ECO:0000256" key="5">
    <source>
        <dbReference type="ARBA" id="ARBA00023125"/>
    </source>
</evidence>
<evidence type="ECO:0000256" key="7">
    <source>
        <dbReference type="SAM" id="Coils"/>
    </source>
</evidence>
<feature type="non-terminal residue" evidence="10">
    <location>
        <position position="1"/>
    </location>
</feature>
<feature type="coiled-coil region" evidence="7">
    <location>
        <begin position="155"/>
        <end position="203"/>
    </location>
</feature>
<reference evidence="10 11" key="1">
    <citation type="submission" date="2022-05" db="EMBL/GenBank/DDBJ databases">
        <authorList>
            <consortium name="Genoscope - CEA"/>
            <person name="William W."/>
        </authorList>
    </citation>
    <scope>NUCLEOTIDE SEQUENCE [LARGE SCALE GENOMIC DNA]</scope>
</reference>
<dbReference type="Pfam" id="PF05485">
    <property type="entry name" value="THAP"/>
    <property type="match status" value="1"/>
</dbReference>
<dbReference type="EMBL" id="CALNXK010000003">
    <property type="protein sequence ID" value="CAH3035354.1"/>
    <property type="molecule type" value="Genomic_DNA"/>
</dbReference>
<dbReference type="Proteomes" id="UP001159405">
    <property type="component" value="Unassembled WGS sequence"/>
</dbReference>
<protein>
    <recommendedName>
        <fullName evidence="9">THAP-type domain-containing protein</fullName>
    </recommendedName>
</protein>
<dbReference type="PANTHER" id="PTHR23080:SF133">
    <property type="entry name" value="SI:CH211-262I1.5-RELATED"/>
    <property type="match status" value="1"/>
</dbReference>
<comment type="cofactor">
    <cofactor evidence="1">
        <name>a divalent metal cation</name>
        <dbReference type="ChEBI" id="CHEBI:60240"/>
    </cofactor>
</comment>
<evidence type="ECO:0000256" key="8">
    <source>
        <dbReference type="SAM" id="MobiDB-lite"/>
    </source>
</evidence>
<dbReference type="InterPro" id="IPR027805">
    <property type="entry name" value="Transposase_HTH_dom"/>
</dbReference>
<evidence type="ECO:0000259" key="9">
    <source>
        <dbReference type="PROSITE" id="PS50950"/>
    </source>
</evidence>
<evidence type="ECO:0000256" key="3">
    <source>
        <dbReference type="ARBA" id="ARBA00022771"/>
    </source>
</evidence>
<evidence type="ECO:0000313" key="10">
    <source>
        <dbReference type="EMBL" id="CAH3035354.1"/>
    </source>
</evidence>
<keyword evidence="7" id="KW-0175">Coiled coil</keyword>
<comment type="caution">
    <text evidence="10">The sequence shown here is derived from an EMBL/GenBank/DDBJ whole genome shotgun (WGS) entry which is preliminary data.</text>
</comment>
<keyword evidence="2" id="KW-0479">Metal-binding</keyword>
<keyword evidence="4" id="KW-0862">Zinc</keyword>
<keyword evidence="3 6" id="KW-0863">Zinc-finger</keyword>
<keyword evidence="11" id="KW-1185">Reference proteome</keyword>